<dbReference type="OrthoDB" id="1294820at2759"/>
<dbReference type="Proteomes" id="UP000231279">
    <property type="component" value="Unassembled WGS sequence"/>
</dbReference>
<dbReference type="AlphaFoldDB" id="A0A2G9I9V8"/>
<sequence length="119" mass="13449">MAGNVVNMDEESNTLVGQNREEEKTNDECADLGANASLLTGLNLVVLLSFLSLSDEESLNFERSQEIGIGNHHHKTKHGLARSNFQTRRQEVNQFPAVEKKQSSKFPTKIRDCRHSRRL</sequence>
<name>A0A2G9I9V8_9LAMI</name>
<feature type="region of interest" description="Disordered" evidence="1">
    <location>
        <begin position="1"/>
        <end position="26"/>
    </location>
</feature>
<feature type="region of interest" description="Disordered" evidence="1">
    <location>
        <begin position="96"/>
        <end position="119"/>
    </location>
</feature>
<reference evidence="3" key="1">
    <citation type="journal article" date="2018" name="Gigascience">
        <title>Genome assembly of the Pink Ipe (Handroanthus impetiginosus, Bignoniaceae), a highly valued, ecologically keystone Neotropical timber forest tree.</title>
        <authorList>
            <person name="Silva-Junior O.B."/>
            <person name="Grattapaglia D."/>
            <person name="Novaes E."/>
            <person name="Collevatti R.G."/>
        </authorList>
    </citation>
    <scope>NUCLEOTIDE SEQUENCE [LARGE SCALE GENOMIC DNA]</scope>
    <source>
        <strain evidence="3">cv. UFG-1</strain>
    </source>
</reference>
<evidence type="ECO:0000313" key="3">
    <source>
        <dbReference type="Proteomes" id="UP000231279"/>
    </source>
</evidence>
<evidence type="ECO:0000313" key="2">
    <source>
        <dbReference type="EMBL" id="PIN26536.1"/>
    </source>
</evidence>
<evidence type="ECO:0000256" key="1">
    <source>
        <dbReference type="SAM" id="MobiDB-lite"/>
    </source>
</evidence>
<organism evidence="2 3">
    <name type="scientific">Handroanthus impetiginosus</name>
    <dbReference type="NCBI Taxonomy" id="429701"/>
    <lineage>
        <taxon>Eukaryota</taxon>
        <taxon>Viridiplantae</taxon>
        <taxon>Streptophyta</taxon>
        <taxon>Embryophyta</taxon>
        <taxon>Tracheophyta</taxon>
        <taxon>Spermatophyta</taxon>
        <taxon>Magnoliopsida</taxon>
        <taxon>eudicotyledons</taxon>
        <taxon>Gunneridae</taxon>
        <taxon>Pentapetalae</taxon>
        <taxon>asterids</taxon>
        <taxon>lamiids</taxon>
        <taxon>Lamiales</taxon>
        <taxon>Bignoniaceae</taxon>
        <taxon>Crescentiina</taxon>
        <taxon>Tabebuia alliance</taxon>
        <taxon>Handroanthus</taxon>
    </lineage>
</organism>
<accession>A0A2G9I9V8</accession>
<comment type="caution">
    <text evidence="2">The sequence shown here is derived from an EMBL/GenBank/DDBJ whole genome shotgun (WGS) entry which is preliminary data.</text>
</comment>
<protein>
    <submittedName>
        <fullName evidence="2">Uncharacterized protein</fullName>
    </submittedName>
</protein>
<proteinExistence type="predicted"/>
<gene>
    <name evidence="2" type="ORF">CDL12_00706</name>
</gene>
<dbReference type="EMBL" id="NKXS01000078">
    <property type="protein sequence ID" value="PIN26536.1"/>
    <property type="molecule type" value="Genomic_DNA"/>
</dbReference>
<keyword evidence="3" id="KW-1185">Reference proteome</keyword>